<dbReference type="Proteomes" id="UP001185254">
    <property type="component" value="Unassembled WGS sequence"/>
</dbReference>
<dbReference type="AlphaFoldDB" id="A0AB73IHW5"/>
<dbReference type="Proteomes" id="UP001229486">
    <property type="component" value="Unassembled WGS sequence"/>
</dbReference>
<keyword evidence="3" id="KW-1185">Reference proteome</keyword>
<dbReference type="RefSeq" id="WP_087753047.1">
    <property type="nucleotide sequence ID" value="NZ_JAURTK010000006.1"/>
</dbReference>
<reference evidence="1 3" key="1">
    <citation type="submission" date="2023-07" db="EMBL/GenBank/DDBJ databases">
        <title>Sorghum-associated microbial communities from plants grown in Nebraska, USA.</title>
        <authorList>
            <person name="Schachtman D."/>
        </authorList>
    </citation>
    <scope>NUCLEOTIDE SEQUENCE</scope>
    <source>
        <strain evidence="2 3">DS1039</strain>
        <strain evidence="1">DS1061</strain>
    </source>
</reference>
<gene>
    <name evidence="2" type="ORF">J2776_005385</name>
    <name evidence="1" type="ORF">J2793_004901</name>
</gene>
<proteinExistence type="predicted"/>
<dbReference type="EMBL" id="JAURTK010000006">
    <property type="protein sequence ID" value="MDP9649434.1"/>
    <property type="molecule type" value="Genomic_DNA"/>
</dbReference>
<accession>A0AB73IHW5</accession>
<evidence type="ECO:0000313" key="2">
    <source>
        <dbReference type="EMBL" id="MDR6378664.1"/>
    </source>
</evidence>
<protein>
    <submittedName>
        <fullName evidence="1">Uncharacterized protein</fullName>
    </submittedName>
</protein>
<evidence type="ECO:0000313" key="4">
    <source>
        <dbReference type="Proteomes" id="UP001229486"/>
    </source>
</evidence>
<comment type="caution">
    <text evidence="1">The sequence shown here is derived from an EMBL/GenBank/DDBJ whole genome shotgun (WGS) entry which is preliminary data.</text>
</comment>
<evidence type="ECO:0000313" key="1">
    <source>
        <dbReference type="EMBL" id="MDP9649434.1"/>
    </source>
</evidence>
<sequence>MARLLINDLTDSVELDREAMAAIVGGARIGTRLTRAAPLVPVSARVVEYPPGFPAAHQAIGKVAATRDKRRG</sequence>
<name>A0AB73IHW5_9BURK</name>
<dbReference type="EMBL" id="JAVDQN010000005">
    <property type="protein sequence ID" value="MDR6378664.1"/>
    <property type="molecule type" value="Genomic_DNA"/>
</dbReference>
<dbReference type="GeneID" id="97036120"/>
<evidence type="ECO:0000313" key="3">
    <source>
        <dbReference type="Proteomes" id="UP001185254"/>
    </source>
</evidence>
<organism evidence="1 4">
    <name type="scientific">Paraburkholderia caledonica</name>
    <dbReference type="NCBI Taxonomy" id="134536"/>
    <lineage>
        <taxon>Bacteria</taxon>
        <taxon>Pseudomonadati</taxon>
        <taxon>Pseudomonadota</taxon>
        <taxon>Betaproteobacteria</taxon>
        <taxon>Burkholderiales</taxon>
        <taxon>Burkholderiaceae</taxon>
        <taxon>Paraburkholderia</taxon>
    </lineage>
</organism>